<evidence type="ECO:0000313" key="2">
    <source>
        <dbReference type="Proteomes" id="UP001157134"/>
    </source>
</evidence>
<proteinExistence type="predicted"/>
<dbReference type="Proteomes" id="UP001157134">
    <property type="component" value="Unassembled WGS sequence"/>
</dbReference>
<accession>A0ABQ6HA39</accession>
<sequence length="406" mass="46769">MMRGSFDYSICLNELMKKLLTAPVRMNLSDTQNQYYQQILQQVAHLSLNFMAVKVEHHPENFIEWCKEFYRICRQDLNLELLDEHQFKPLKKIEDTLTQAISVDQIKLSRVMPWPVFVGFIEQNSSRHGLDERKALLAYLQTKLSTPFDELIEEDRLALIGKHTNKHDPSIYQFDVEWFGATKANKSFMSLVNEQPKAIATLISIIPIEGDITEQIYFDFVEKYIALYSQFLPNEKIAFIPATRLLAMIRPDQFVSLTNAKLDVLCNGLGIAKITNQGPKAFFDYWHEVIITMRNSPWWAHGQPEDENEQAIWAYRAALLDLFIFVEEDHATHSNFVKLRDKPKKATGKQTATKRTKASAEQLVDQALQDESIPEFIKGMRDSIIKSVQAGKSVDDSISLMKAIFS</sequence>
<reference evidence="1 2" key="1">
    <citation type="submission" date="2023-03" db="EMBL/GenBank/DDBJ databases">
        <title>Thalassotalea loyana LMG 22536T draft genome sequence.</title>
        <authorList>
            <person name="Sawabe T."/>
        </authorList>
    </citation>
    <scope>NUCLEOTIDE SEQUENCE [LARGE SCALE GENOMIC DNA]</scope>
    <source>
        <strain evidence="1 2">LMG 22536</strain>
    </source>
</reference>
<gene>
    <name evidence="1" type="ORF">tloyanaT_10910</name>
</gene>
<name>A0ABQ6HA39_9GAMM</name>
<dbReference type="EMBL" id="BSSV01000002">
    <property type="protein sequence ID" value="GLX84839.1"/>
    <property type="molecule type" value="Genomic_DNA"/>
</dbReference>
<evidence type="ECO:0000313" key="1">
    <source>
        <dbReference type="EMBL" id="GLX84839.1"/>
    </source>
</evidence>
<organism evidence="1 2">
    <name type="scientific">Thalassotalea loyana</name>
    <dbReference type="NCBI Taxonomy" id="280483"/>
    <lineage>
        <taxon>Bacteria</taxon>
        <taxon>Pseudomonadati</taxon>
        <taxon>Pseudomonadota</taxon>
        <taxon>Gammaproteobacteria</taxon>
        <taxon>Alteromonadales</taxon>
        <taxon>Colwelliaceae</taxon>
        <taxon>Thalassotalea</taxon>
    </lineage>
</organism>
<comment type="caution">
    <text evidence="1">The sequence shown here is derived from an EMBL/GenBank/DDBJ whole genome shotgun (WGS) entry which is preliminary data.</text>
</comment>
<protein>
    <submittedName>
        <fullName evidence="1">Uncharacterized protein</fullName>
    </submittedName>
</protein>
<keyword evidence="2" id="KW-1185">Reference proteome</keyword>